<evidence type="ECO:0000256" key="1">
    <source>
        <dbReference type="ARBA" id="ARBA00022729"/>
    </source>
</evidence>
<proteinExistence type="predicted"/>
<dbReference type="SUPFAM" id="SSF52129">
    <property type="entry name" value="Caspase-like"/>
    <property type="match status" value="1"/>
</dbReference>
<evidence type="ECO:0000259" key="3">
    <source>
        <dbReference type="Pfam" id="PF13860"/>
    </source>
</evidence>
<evidence type="ECO:0000259" key="2">
    <source>
        <dbReference type="Pfam" id="PF01364"/>
    </source>
</evidence>
<reference evidence="4" key="1">
    <citation type="submission" date="2018-05" db="EMBL/GenBank/DDBJ databases">
        <authorList>
            <person name="Lanie J.A."/>
            <person name="Ng W.-L."/>
            <person name="Kazmierczak K.M."/>
            <person name="Andrzejewski T.M."/>
            <person name="Davidsen T.M."/>
            <person name="Wayne K.J."/>
            <person name="Tettelin H."/>
            <person name="Glass J.I."/>
            <person name="Rusch D."/>
            <person name="Podicherti R."/>
            <person name="Tsui H.-C.T."/>
            <person name="Winkler M.E."/>
        </authorList>
    </citation>
    <scope>NUCLEOTIDE SEQUENCE</scope>
</reference>
<dbReference type="InterPro" id="IPR001769">
    <property type="entry name" value="Gingipain"/>
</dbReference>
<dbReference type="GO" id="GO:0006508">
    <property type="term" value="P:proteolysis"/>
    <property type="evidence" value="ECO:0007669"/>
    <property type="project" value="InterPro"/>
</dbReference>
<dbReference type="CDD" id="cd02258">
    <property type="entry name" value="Peptidase_C25_N"/>
    <property type="match status" value="1"/>
</dbReference>
<dbReference type="InterPro" id="IPR025965">
    <property type="entry name" value="FlgD/Vpr_Ig-like"/>
</dbReference>
<feature type="domain" description="Gingipain" evidence="2">
    <location>
        <begin position="555"/>
        <end position="911"/>
    </location>
</feature>
<dbReference type="Pfam" id="PF13860">
    <property type="entry name" value="FlgD_ig"/>
    <property type="match status" value="1"/>
</dbReference>
<dbReference type="Pfam" id="PF01364">
    <property type="entry name" value="Peptidase_C25"/>
    <property type="match status" value="1"/>
</dbReference>
<dbReference type="Gene3D" id="3.40.50.10390">
    <property type="entry name" value="Gingipain r, domain 1"/>
    <property type="match status" value="1"/>
</dbReference>
<name>A0A381PUE7_9ZZZZ</name>
<feature type="domain" description="FlgD/Vpr Ig-like" evidence="3">
    <location>
        <begin position="1174"/>
        <end position="1237"/>
    </location>
</feature>
<dbReference type="Gene3D" id="3.40.50.1460">
    <property type="match status" value="1"/>
</dbReference>
<dbReference type="EMBL" id="UINC01001098">
    <property type="protein sequence ID" value="SUZ70682.1"/>
    <property type="molecule type" value="Genomic_DNA"/>
</dbReference>
<protein>
    <recommendedName>
        <fullName evidence="5">Gingipain domain-containing protein</fullName>
    </recommendedName>
</protein>
<keyword evidence="1" id="KW-0732">Signal</keyword>
<evidence type="ECO:0000313" key="4">
    <source>
        <dbReference type="EMBL" id="SUZ70682.1"/>
    </source>
</evidence>
<dbReference type="InterPro" id="IPR029030">
    <property type="entry name" value="Caspase-like_dom_sf"/>
</dbReference>
<organism evidence="4">
    <name type="scientific">marine metagenome</name>
    <dbReference type="NCBI Taxonomy" id="408172"/>
    <lineage>
        <taxon>unclassified sequences</taxon>
        <taxon>metagenomes</taxon>
        <taxon>ecological metagenomes</taxon>
    </lineage>
</organism>
<dbReference type="Gene3D" id="2.60.40.4070">
    <property type="match status" value="1"/>
</dbReference>
<accession>A0A381PUE7</accession>
<gene>
    <name evidence="4" type="ORF">METZ01_LOCUS23536</name>
</gene>
<evidence type="ECO:0008006" key="5">
    <source>
        <dbReference type="Google" id="ProtNLM"/>
    </source>
</evidence>
<dbReference type="NCBIfam" id="NF033707">
    <property type="entry name" value="T9SS_sortase"/>
    <property type="match status" value="1"/>
</dbReference>
<sequence length="1252" mass="138090">MQFNRVQRNFLAMIRALTLALLFSGLLFGKVTKSILKEEPDELVIQLRINARTESDLFPTRMMVGLPSADIPITDIQFEQRSQIPFQTEIVKKNKSFAWSQQQRIQNLETAILTIYPLDNTGDYFQMITIRLKFDTPGSTYRQSSRTETMLLENRVINWTTAKKWIHKDPRKIQRTFDLPPGQWISFQLLEDGITSISAVELSTIISNLNELDPRSLQLYMSSELGRSRTQEPNQVIPDNLIEVAIQIIGEEDGLLDGDDKIIFYGRGPSGFDIEGQEINWHQNLYFNSNKAWLLIPDDSSLRGRRTATDEPPETVDLALDYGNASLHSETDLVNLAASGTLWLGNAVSAGGSQAVIASLPFPKAGVDIEIKATLKGHSLSETTIASHAISLHHMNVSGNQIGNTTIWSGTGTRTISDPSADITPVNGTNYFHFVNSSTDGNSAPYLDYFELQYGRELTFDGGFEFSSPVLGQNVRFIFSGTASAGHSLWDISNPSLPENITISPDGYAEWAATPDGLGRFVFFDSENLPEVTELVLESTSQFTNLRNTVTQAGYIIIGPTEFEPAAQPLRELRSPAVYAGLETVYDEFSAGNPDPMAIRTFIQWTQENWQAPAPFAALLLGDGGYDYRNITGHSTIVVPTIQVPGTRSYASDDRLAALYGNLPEIALGRFPARNSNEVDDFVEKIVALETNPEFGPWRQTVTLIADDAARPEPSHGSVSTGKSHTLNSEELAAMIPSSIYTDKLYMMEFPEVSDASAYGVIKPDATQALFDRLNTGTAIVSYIGHGSPYQLAQERLLYLDRGDINSMNTGLRLPLWIVGTCSFGHFDDPLTESFAEELIRQPLNAASMIISTTRAITVTGNERYTQDLFQTMFANNSVSPAPAGVILQTIKDGTSESEYFHLFGDPAMSLPMPSASASLSSIVPDTLRTLATASFSGQQELTTGSGYGFISVLDAARSVTRDYTINSEPESLSYTLPGAALFRGQFTFQGTEFSGQVRIPQDISYSGDPARLMVYLHDNQQDAAGVLEQIPLVGGGITADEIGPIINFETSSGLVLRSGDHFSMEETLIIRLSDPIGINVTNETGHEIQVTDLNSGLSETITHQFYYDQNSITTGTIDVFSLNDAANLHLLVKAWDNANNPNEQEIKLSRIFESKLKIYNAYNYPNPFSNMTQFAFEITSSAEVELDIYSLGGRRIKSFDPITLQPGYHYIDWDGNDAFGGQLANGVYLYRLKAKGAKNTETYIGRCAKFQ</sequence>
<dbReference type="InterPro" id="IPR029031">
    <property type="entry name" value="Gingipain_N_sf"/>
</dbReference>
<dbReference type="AlphaFoldDB" id="A0A381PUE7"/>
<dbReference type="GO" id="GO:0008234">
    <property type="term" value="F:cysteine-type peptidase activity"/>
    <property type="evidence" value="ECO:0007669"/>
    <property type="project" value="InterPro"/>
</dbReference>